<dbReference type="EMBL" id="JAWLKH010000002">
    <property type="protein sequence ID" value="MDV6310818.1"/>
    <property type="molecule type" value="Genomic_DNA"/>
</dbReference>
<reference evidence="1" key="1">
    <citation type="submission" date="2023-10" db="EMBL/GenBank/DDBJ databases">
        <title>Development of a sustainable strategy for remediation of hydrocarbon-contaminated territories based on the waste exchange concept.</title>
        <authorList>
            <person name="Krivoruchko A."/>
        </authorList>
    </citation>
    <scope>NUCLEOTIDE SEQUENCE</scope>
    <source>
        <strain evidence="1">IEGM 1279</strain>
    </source>
</reference>
<dbReference type="AlphaFoldDB" id="A0AAE4U7Y6"/>
<name>A0AAE4U7Y6_9ACTN</name>
<protein>
    <submittedName>
        <fullName evidence="1">Uncharacterized protein</fullName>
    </submittedName>
</protein>
<dbReference type="RefSeq" id="WP_258325314.1">
    <property type="nucleotide sequence ID" value="NZ_JAPTHJ010000069.1"/>
</dbReference>
<dbReference type="Proteomes" id="UP001185922">
    <property type="component" value="Unassembled WGS sequence"/>
</dbReference>
<organism evidence="1 2">
    <name type="scientific">Gordonia amicalis</name>
    <dbReference type="NCBI Taxonomy" id="89053"/>
    <lineage>
        <taxon>Bacteria</taxon>
        <taxon>Bacillati</taxon>
        <taxon>Actinomycetota</taxon>
        <taxon>Actinomycetes</taxon>
        <taxon>Mycobacteriales</taxon>
        <taxon>Gordoniaceae</taxon>
        <taxon>Gordonia</taxon>
    </lineage>
</organism>
<proteinExistence type="predicted"/>
<comment type="caution">
    <text evidence="1">The sequence shown here is derived from an EMBL/GenBank/DDBJ whole genome shotgun (WGS) entry which is preliminary data.</text>
</comment>
<gene>
    <name evidence="1" type="ORF">R3Q15_02695</name>
</gene>
<accession>A0AAE4U7Y6</accession>
<evidence type="ECO:0000313" key="2">
    <source>
        <dbReference type="Proteomes" id="UP001185922"/>
    </source>
</evidence>
<evidence type="ECO:0000313" key="1">
    <source>
        <dbReference type="EMBL" id="MDV6310818.1"/>
    </source>
</evidence>
<sequence length="40" mass="4673">MQLNRADACRHLAVHLDDEVGSLLDRARTTARNRTRQPEW</sequence>